<accession>A0A4C1X6J3</accession>
<reference evidence="2 3" key="1">
    <citation type="journal article" date="2019" name="Commun. Biol.">
        <title>The bagworm genome reveals a unique fibroin gene that provides high tensile strength.</title>
        <authorList>
            <person name="Kono N."/>
            <person name="Nakamura H."/>
            <person name="Ohtoshi R."/>
            <person name="Tomita M."/>
            <person name="Numata K."/>
            <person name="Arakawa K."/>
        </authorList>
    </citation>
    <scope>NUCLEOTIDE SEQUENCE [LARGE SCALE GENOMIC DNA]</scope>
</reference>
<comment type="caution">
    <text evidence="2">The sequence shown here is derived from an EMBL/GenBank/DDBJ whole genome shotgun (WGS) entry which is preliminary data.</text>
</comment>
<dbReference type="EMBL" id="BGZK01000721">
    <property type="protein sequence ID" value="GBP57877.1"/>
    <property type="molecule type" value="Genomic_DNA"/>
</dbReference>
<sequence length="94" mass="10561">MNLRKCTVTPKGSTACEGESTNTPEMPEPKCPAVCLERIQNPPVPPLDKMKCNPKCQKPTKEEMRKLCIPPPPDDEDDDVPCPRKNPCPNRYNK</sequence>
<evidence type="ECO:0000313" key="2">
    <source>
        <dbReference type="EMBL" id="GBP57877.1"/>
    </source>
</evidence>
<protein>
    <submittedName>
        <fullName evidence="2">Uncharacterized protein</fullName>
    </submittedName>
</protein>
<evidence type="ECO:0000256" key="1">
    <source>
        <dbReference type="SAM" id="MobiDB-lite"/>
    </source>
</evidence>
<gene>
    <name evidence="2" type="ORF">EVAR_41547_1</name>
</gene>
<feature type="region of interest" description="Disordered" evidence="1">
    <location>
        <begin position="42"/>
        <end position="94"/>
    </location>
</feature>
<dbReference type="AlphaFoldDB" id="A0A4C1X6J3"/>
<feature type="region of interest" description="Disordered" evidence="1">
    <location>
        <begin position="1"/>
        <end position="29"/>
    </location>
</feature>
<dbReference type="Proteomes" id="UP000299102">
    <property type="component" value="Unassembled WGS sequence"/>
</dbReference>
<name>A0A4C1X6J3_EUMVA</name>
<proteinExistence type="predicted"/>
<evidence type="ECO:0000313" key="3">
    <source>
        <dbReference type="Proteomes" id="UP000299102"/>
    </source>
</evidence>
<keyword evidence="3" id="KW-1185">Reference proteome</keyword>
<organism evidence="2 3">
    <name type="scientific">Eumeta variegata</name>
    <name type="common">Bagworm moth</name>
    <name type="synonym">Eumeta japonica</name>
    <dbReference type="NCBI Taxonomy" id="151549"/>
    <lineage>
        <taxon>Eukaryota</taxon>
        <taxon>Metazoa</taxon>
        <taxon>Ecdysozoa</taxon>
        <taxon>Arthropoda</taxon>
        <taxon>Hexapoda</taxon>
        <taxon>Insecta</taxon>
        <taxon>Pterygota</taxon>
        <taxon>Neoptera</taxon>
        <taxon>Endopterygota</taxon>
        <taxon>Lepidoptera</taxon>
        <taxon>Glossata</taxon>
        <taxon>Ditrysia</taxon>
        <taxon>Tineoidea</taxon>
        <taxon>Psychidae</taxon>
        <taxon>Oiketicinae</taxon>
        <taxon>Eumeta</taxon>
    </lineage>
</organism>